<accession>A0ABQ5ZU19</accession>
<dbReference type="InterPro" id="IPR003692">
    <property type="entry name" value="Hydantoinase_B"/>
</dbReference>
<feature type="domain" description="Hydantoinase B/oxoprolinase" evidence="1">
    <location>
        <begin position="6"/>
        <end position="518"/>
    </location>
</feature>
<gene>
    <name evidence="2" type="ORF">GCM10007923_57530</name>
</gene>
<dbReference type="Pfam" id="PF02538">
    <property type="entry name" value="Hydantoinase_B"/>
    <property type="match status" value="1"/>
</dbReference>
<reference evidence="3" key="1">
    <citation type="journal article" date="2019" name="Int. J. Syst. Evol. Microbiol.">
        <title>The Global Catalogue of Microorganisms (GCM) 10K type strain sequencing project: providing services to taxonomists for standard genome sequencing and annotation.</title>
        <authorList>
            <consortium name="The Broad Institute Genomics Platform"/>
            <consortium name="The Broad Institute Genome Sequencing Center for Infectious Disease"/>
            <person name="Wu L."/>
            <person name="Ma J."/>
        </authorList>
    </citation>
    <scope>NUCLEOTIDE SEQUENCE [LARGE SCALE GENOMIC DNA]</scope>
    <source>
        <strain evidence="3">NBRC 102122</strain>
    </source>
</reference>
<sequence length="550" mass="58872">MSDVFDPISLEIYWSRLISIADESAAALLRTAFSTVVRESNDFTTVLMDADCNCLSENTAGIPSFVGMLPSAVRSFLQHIPREEWRPGDCIITNDPEIGSGHLPDITMAAPIFYKDRLVGFSGSIAHLPDIGGAGWAGDCRELVEEGLRLMPVKFISEGRENTYVTQLLRHNVRAPDQVIGDIYAQVSAQRVCAAGVRQFLEDTGMDDLVLLSAELRARAEAAMRKAIVALPDGSWTSSVRADGFDADETFINCRLTIRGSDLEIDFEGTSPQINRGINSVLKYTTAYATYPIKCALDPESPRNEGSFQPVSVKAPVGSILNPIFPAPVAARQLTGHLLTGAIYGCLAQVVPELVVAESGSAPTLRTVFGGRTRDGQAFNQVLFASGGLGASSRMDGYGCTAFPSNTGAGSIEVLESVSPLLVRHKELAQDSGGAGRFRGGLGQDVVLDIQSDSPVNISLLSDRHKYPPQGLLGGRPGSKSIVALSDGTRLHPKSRSVLQPGETLHIHFPGGGGFGPPADRDPAAIKRDIEFGYVSQDAAEKLYGVRNDR</sequence>
<dbReference type="PANTHER" id="PTHR11365">
    <property type="entry name" value="5-OXOPROLINASE RELATED"/>
    <property type="match status" value="1"/>
</dbReference>
<dbReference type="RefSeq" id="WP_244766381.1">
    <property type="nucleotide sequence ID" value="NZ_BSOP01000051.1"/>
</dbReference>
<evidence type="ECO:0000313" key="3">
    <source>
        <dbReference type="Proteomes" id="UP001156702"/>
    </source>
</evidence>
<keyword evidence="3" id="KW-1185">Reference proteome</keyword>
<comment type="caution">
    <text evidence="2">The sequence shown here is derived from an EMBL/GenBank/DDBJ whole genome shotgun (WGS) entry which is preliminary data.</text>
</comment>
<name>A0ABQ5ZU19_9HYPH</name>
<dbReference type="PANTHER" id="PTHR11365:SF23">
    <property type="entry name" value="HYPOTHETICAL 5-OXOPROLINASE (EUROFUNG)-RELATED"/>
    <property type="match status" value="1"/>
</dbReference>
<organism evidence="2 3">
    <name type="scientific">Shinella yambaruensis</name>
    <dbReference type="NCBI Taxonomy" id="415996"/>
    <lineage>
        <taxon>Bacteria</taxon>
        <taxon>Pseudomonadati</taxon>
        <taxon>Pseudomonadota</taxon>
        <taxon>Alphaproteobacteria</taxon>
        <taxon>Hyphomicrobiales</taxon>
        <taxon>Rhizobiaceae</taxon>
        <taxon>Shinella</taxon>
    </lineage>
</organism>
<evidence type="ECO:0000259" key="1">
    <source>
        <dbReference type="Pfam" id="PF02538"/>
    </source>
</evidence>
<proteinExistence type="predicted"/>
<dbReference type="Proteomes" id="UP001156702">
    <property type="component" value="Unassembled WGS sequence"/>
</dbReference>
<protein>
    <submittedName>
        <fullName evidence="2">Hydantoinase</fullName>
    </submittedName>
</protein>
<dbReference type="InterPro" id="IPR045079">
    <property type="entry name" value="Oxoprolinase-like"/>
</dbReference>
<evidence type="ECO:0000313" key="2">
    <source>
        <dbReference type="EMBL" id="GLR54536.1"/>
    </source>
</evidence>
<dbReference type="EMBL" id="BSOP01000051">
    <property type="protein sequence ID" value="GLR54536.1"/>
    <property type="molecule type" value="Genomic_DNA"/>
</dbReference>